<dbReference type="PANTHER" id="PTHR31268">
    <property type="match status" value="1"/>
</dbReference>
<gene>
    <name evidence="3" type="ORF">ILEXP_LOCUS52330</name>
</gene>
<dbReference type="InterPro" id="IPR008811">
    <property type="entry name" value="Glycosyl_hydrolases_36"/>
</dbReference>
<dbReference type="SUPFAM" id="SSF51445">
    <property type="entry name" value="(Trans)glycosidases"/>
    <property type="match status" value="1"/>
</dbReference>
<proteinExistence type="inferred from homology"/>
<dbReference type="PANTHER" id="PTHR31268:SF26">
    <property type="entry name" value="GALACTINOL--SUCROSE GALACTOSYLTRANSFERASE"/>
    <property type="match status" value="1"/>
</dbReference>
<organism evidence="3 4">
    <name type="scientific">Ilex paraguariensis</name>
    <name type="common">yerba mate</name>
    <dbReference type="NCBI Taxonomy" id="185542"/>
    <lineage>
        <taxon>Eukaryota</taxon>
        <taxon>Viridiplantae</taxon>
        <taxon>Streptophyta</taxon>
        <taxon>Embryophyta</taxon>
        <taxon>Tracheophyta</taxon>
        <taxon>Spermatophyta</taxon>
        <taxon>Magnoliopsida</taxon>
        <taxon>eudicotyledons</taxon>
        <taxon>Gunneridae</taxon>
        <taxon>Pentapetalae</taxon>
        <taxon>asterids</taxon>
        <taxon>campanulids</taxon>
        <taxon>Aquifoliales</taxon>
        <taxon>Aquifoliaceae</taxon>
        <taxon>Ilex</taxon>
    </lineage>
</organism>
<dbReference type="Pfam" id="PF05691">
    <property type="entry name" value="Raffinose_syn"/>
    <property type="match status" value="1"/>
</dbReference>
<keyword evidence="2" id="KW-0119">Carbohydrate metabolism</keyword>
<dbReference type="Proteomes" id="UP001642360">
    <property type="component" value="Unassembled WGS sequence"/>
</dbReference>
<evidence type="ECO:0000313" key="4">
    <source>
        <dbReference type="Proteomes" id="UP001642360"/>
    </source>
</evidence>
<dbReference type="EMBL" id="CAUOFW020008279">
    <property type="protein sequence ID" value="CAK9182190.1"/>
    <property type="molecule type" value="Genomic_DNA"/>
</dbReference>
<comment type="similarity">
    <text evidence="1">Belongs to the glycosyl hydrolases 36 family.</text>
</comment>
<evidence type="ECO:0000256" key="2">
    <source>
        <dbReference type="ARBA" id="ARBA00023277"/>
    </source>
</evidence>
<name>A0ABC8UMF1_9AQUA</name>
<keyword evidence="4" id="KW-1185">Reference proteome</keyword>
<dbReference type="InterPro" id="IPR017853">
    <property type="entry name" value="GH"/>
</dbReference>
<reference evidence="3 4" key="1">
    <citation type="submission" date="2024-02" db="EMBL/GenBank/DDBJ databases">
        <authorList>
            <person name="Vignale AGUSTIN F."/>
            <person name="Sosa J E."/>
            <person name="Modenutti C."/>
        </authorList>
    </citation>
    <scope>NUCLEOTIDE SEQUENCE [LARGE SCALE GENOMIC DNA]</scope>
</reference>
<sequence>MTSFLTYCCSSKRSAITRVSDDYYPGNPTTQTVHVAAVAYNSIFFGEVVVPDWDMFYSLHNSAEFHAVARAVGGCGVYVR</sequence>
<comment type="caution">
    <text evidence="3">The sequence shown here is derived from an EMBL/GenBank/DDBJ whole genome shotgun (WGS) entry which is preliminary data.</text>
</comment>
<protein>
    <submittedName>
        <fullName evidence="3">Uncharacterized protein</fullName>
    </submittedName>
</protein>
<evidence type="ECO:0000313" key="3">
    <source>
        <dbReference type="EMBL" id="CAK9182190.1"/>
    </source>
</evidence>
<accession>A0ABC8UMF1</accession>
<dbReference type="AlphaFoldDB" id="A0ABC8UMF1"/>
<evidence type="ECO:0000256" key="1">
    <source>
        <dbReference type="ARBA" id="ARBA00007240"/>
    </source>
</evidence>